<name>A0A9D4FXZ4_DREPO</name>
<dbReference type="Proteomes" id="UP000828390">
    <property type="component" value="Unassembled WGS sequence"/>
</dbReference>
<feature type="compositionally biased region" description="Polar residues" evidence="1">
    <location>
        <begin position="79"/>
        <end position="91"/>
    </location>
</feature>
<reference evidence="2" key="2">
    <citation type="submission" date="2020-11" db="EMBL/GenBank/DDBJ databases">
        <authorList>
            <person name="McCartney M.A."/>
            <person name="Auch B."/>
            <person name="Kono T."/>
            <person name="Mallez S."/>
            <person name="Becker A."/>
            <person name="Gohl D.M."/>
            <person name="Silverstein K.A.T."/>
            <person name="Koren S."/>
            <person name="Bechman K.B."/>
            <person name="Herman A."/>
            <person name="Abrahante J.E."/>
            <person name="Garbe J."/>
        </authorList>
    </citation>
    <scope>NUCLEOTIDE SEQUENCE</scope>
    <source>
        <strain evidence="2">Duluth1</strain>
        <tissue evidence="2">Whole animal</tissue>
    </source>
</reference>
<evidence type="ECO:0000313" key="3">
    <source>
        <dbReference type="Proteomes" id="UP000828390"/>
    </source>
</evidence>
<evidence type="ECO:0000313" key="2">
    <source>
        <dbReference type="EMBL" id="KAH3805604.1"/>
    </source>
</evidence>
<accession>A0A9D4FXZ4</accession>
<dbReference type="AlphaFoldDB" id="A0A9D4FXZ4"/>
<protein>
    <submittedName>
        <fullName evidence="2">Uncharacterized protein</fullName>
    </submittedName>
</protein>
<organism evidence="2 3">
    <name type="scientific">Dreissena polymorpha</name>
    <name type="common">Zebra mussel</name>
    <name type="synonym">Mytilus polymorpha</name>
    <dbReference type="NCBI Taxonomy" id="45954"/>
    <lineage>
        <taxon>Eukaryota</taxon>
        <taxon>Metazoa</taxon>
        <taxon>Spiralia</taxon>
        <taxon>Lophotrochozoa</taxon>
        <taxon>Mollusca</taxon>
        <taxon>Bivalvia</taxon>
        <taxon>Autobranchia</taxon>
        <taxon>Heteroconchia</taxon>
        <taxon>Euheterodonta</taxon>
        <taxon>Imparidentia</taxon>
        <taxon>Neoheterodontei</taxon>
        <taxon>Myida</taxon>
        <taxon>Dreissenoidea</taxon>
        <taxon>Dreissenidae</taxon>
        <taxon>Dreissena</taxon>
    </lineage>
</organism>
<sequence length="190" mass="20583">MAYIRRSITIPPPPTCSHILHIQFTGTPFSHKGRYANVNLATPLWPNYGGRSERPDPPYPSSADGDHERPRSSGDPAGTASSDQTSVSSVEMKSERTDGGLETETISVPDIRHRRGFQGASPQSRDTSMPDFNPPSDSKHSSGSRGEDHKSIVVFEKSRGDSLTVSSSVTASHQDSCWSPLLQRNAVPSP</sequence>
<comment type="caution">
    <text evidence="2">The sequence shown here is derived from an EMBL/GenBank/DDBJ whole genome shotgun (WGS) entry which is preliminary data.</text>
</comment>
<gene>
    <name evidence="2" type="ORF">DPMN_133909</name>
</gene>
<feature type="compositionally biased region" description="Basic and acidic residues" evidence="1">
    <location>
        <begin position="137"/>
        <end position="153"/>
    </location>
</feature>
<feature type="region of interest" description="Disordered" evidence="1">
    <location>
        <begin position="48"/>
        <end position="153"/>
    </location>
</feature>
<reference evidence="2" key="1">
    <citation type="journal article" date="2019" name="bioRxiv">
        <title>The Genome of the Zebra Mussel, Dreissena polymorpha: A Resource for Invasive Species Research.</title>
        <authorList>
            <person name="McCartney M.A."/>
            <person name="Auch B."/>
            <person name="Kono T."/>
            <person name="Mallez S."/>
            <person name="Zhang Y."/>
            <person name="Obille A."/>
            <person name="Becker A."/>
            <person name="Abrahante J.E."/>
            <person name="Garbe J."/>
            <person name="Badalamenti J.P."/>
            <person name="Herman A."/>
            <person name="Mangelson H."/>
            <person name="Liachko I."/>
            <person name="Sullivan S."/>
            <person name="Sone E.D."/>
            <person name="Koren S."/>
            <person name="Silverstein K.A.T."/>
            <person name="Beckman K.B."/>
            <person name="Gohl D.M."/>
        </authorList>
    </citation>
    <scope>NUCLEOTIDE SEQUENCE</scope>
    <source>
        <strain evidence="2">Duluth1</strain>
        <tissue evidence="2">Whole animal</tissue>
    </source>
</reference>
<keyword evidence="3" id="KW-1185">Reference proteome</keyword>
<proteinExistence type="predicted"/>
<dbReference type="EMBL" id="JAIWYP010000006">
    <property type="protein sequence ID" value="KAH3805604.1"/>
    <property type="molecule type" value="Genomic_DNA"/>
</dbReference>
<evidence type="ECO:0000256" key="1">
    <source>
        <dbReference type="SAM" id="MobiDB-lite"/>
    </source>
</evidence>